<evidence type="ECO:0000256" key="1">
    <source>
        <dbReference type="SAM" id="SignalP"/>
    </source>
</evidence>
<dbReference type="EMBL" id="CP019628">
    <property type="protein sequence ID" value="AQP98661.1"/>
    <property type="molecule type" value="Genomic_DNA"/>
</dbReference>
<evidence type="ECO:0000313" key="3">
    <source>
        <dbReference type="Proteomes" id="UP000188243"/>
    </source>
</evidence>
<sequence>MNKKIFAATALLAMTSTSLLASSETLQASVNGWSEPTFVEDNAVHFGKIRLATGSTCTMDNAGAVTGDCDASDANIQLGGVTVSGLAPNSAMNITVSGSTSANLTFAPVTTATDGTTSVTTANTVASPFTTDASATDIVIGVYGAMTVAADLTAGDLYAVDYTVDVSFQ</sequence>
<dbReference type="KEGG" id="paln:B0W48_01925"/>
<feature type="chain" id="PRO_5012478948" description="Adhesin" evidence="1">
    <location>
        <begin position="22"/>
        <end position="169"/>
    </location>
</feature>
<feature type="signal peptide" evidence="1">
    <location>
        <begin position="1"/>
        <end position="21"/>
    </location>
</feature>
<keyword evidence="1" id="KW-0732">Signal</keyword>
<organism evidence="2 3">
    <name type="scientific">Pseudoalteromonas aliena</name>
    <dbReference type="NCBI Taxonomy" id="247523"/>
    <lineage>
        <taxon>Bacteria</taxon>
        <taxon>Pseudomonadati</taxon>
        <taxon>Pseudomonadota</taxon>
        <taxon>Gammaproteobacteria</taxon>
        <taxon>Alteromonadales</taxon>
        <taxon>Pseudoalteromonadaceae</taxon>
        <taxon>Pseudoalteromonas</taxon>
    </lineage>
</organism>
<dbReference type="RefSeq" id="WP_077535386.1">
    <property type="nucleotide sequence ID" value="NZ_CANLYY010000035.1"/>
</dbReference>
<protein>
    <recommendedName>
        <fullName evidence="4">Adhesin</fullName>
    </recommendedName>
</protein>
<evidence type="ECO:0000313" key="2">
    <source>
        <dbReference type="EMBL" id="AQP98661.1"/>
    </source>
</evidence>
<dbReference type="AlphaFoldDB" id="A0A1Q2GU58"/>
<gene>
    <name evidence="2" type="ORF">B0W48_01925</name>
</gene>
<evidence type="ECO:0008006" key="4">
    <source>
        <dbReference type="Google" id="ProtNLM"/>
    </source>
</evidence>
<accession>A0A1Q2GU58</accession>
<reference evidence="2 3" key="1">
    <citation type="submission" date="2017-02" db="EMBL/GenBank/DDBJ databases">
        <title>Complete genome sequence of the cold-active Pseudoalteromonas aliena strain EH1 isolated from Arctic seawater.</title>
        <authorList>
            <person name="Kim E."/>
            <person name="Heo E."/>
            <person name="Kim H."/>
            <person name="Kim D."/>
        </authorList>
    </citation>
    <scope>NUCLEOTIDE SEQUENCE [LARGE SCALE GENOMIC DNA]</scope>
    <source>
        <strain evidence="2 3">EH1</strain>
    </source>
</reference>
<proteinExistence type="predicted"/>
<name>A0A1Q2GU58_9GAMM</name>
<dbReference type="Proteomes" id="UP000188243">
    <property type="component" value="Chromosome"/>
</dbReference>